<dbReference type="EMBL" id="CP044617">
    <property type="protein sequence ID" value="QRD91350.1"/>
    <property type="molecule type" value="Genomic_DNA"/>
</dbReference>
<dbReference type="Pfam" id="PF13191">
    <property type="entry name" value="AAA_16"/>
    <property type="match status" value="1"/>
</dbReference>
<dbReference type="SUPFAM" id="SSF52540">
    <property type="entry name" value="P-loop containing nucleoside triphosphate hydrolases"/>
    <property type="match status" value="1"/>
</dbReference>
<reference evidence="5" key="1">
    <citation type="journal article" date="2021" name="G3 (Bethesda)">
        <title>Chromosome assembled and annotated genome sequence of Aspergillus flavus NRRL 3357.</title>
        <authorList>
            <person name="Skerker J.M."/>
            <person name="Pianalto K.M."/>
            <person name="Mondo S.J."/>
            <person name="Yang K."/>
            <person name="Arkin A.P."/>
            <person name="Keller N.P."/>
            <person name="Grigoriev I.V."/>
            <person name="Louise Glass N.L."/>
        </authorList>
    </citation>
    <scope>NUCLEOTIDE SEQUENCE [LARGE SCALE GENOMIC DNA]</scope>
    <source>
        <strain evidence="5">ATCC 200026 / FGSC A1120 / IAM 13836 / NRRL 3357 / JCM 12722 / SRRC 167</strain>
    </source>
</reference>
<accession>A0A7U2MWZ2</accession>
<keyword evidence="1" id="KW-1133">Transmembrane helix</keyword>
<dbReference type="VEuPathDB" id="FungiDB:F9C07_2280616"/>
<evidence type="ECO:0000313" key="5">
    <source>
        <dbReference type="Proteomes" id="UP000596276"/>
    </source>
</evidence>
<sequence>MQRQIGITMPRPLNSPTTLVTGLILILGSYTYHVYYQNSVLSKIQNAFYNKVSNSNHDSDTPRNTEKFYIQRPEQPLIDEIVRGNEAGHYWLIFGEKGTGKTSMLVHAMRDIHGQGVVLLDAHDDIDVFRLRLGRALDFAYSEDYLGGWLSNREPRDGTALLDIERAMNSLEKVAIRHRETHGRPLVLVINDIHHIQDDTENGRRLLTLLQQRAESWAAGELLTVVFTNDEYRTSDLLRLHAARMNVLNVRDITVDLAVQSLKEYWLHAFWEEVPVETLERIYSMVGGRLSFVDEIAKSRDILKTCESICERERRWFLKKCWILGKNMHEGAKEQQEYCLPGIPLHKAQEMMTRADLPEKLNQMNIISIDDNDIGTASSVPMQSAFRAVCSEDGIKKKLKATTDRLNEIESLERTTEITMKDLVNDGQYEISKERGIRGEKNIRISYRKPLSYSSWSW</sequence>
<evidence type="ECO:0000313" key="4">
    <source>
        <dbReference type="EMBL" id="QRD91350.1"/>
    </source>
</evidence>
<proteinExistence type="predicted"/>
<feature type="domain" description="AAA protein C-terminal winged helix" evidence="3">
    <location>
        <begin position="326"/>
        <end position="410"/>
    </location>
</feature>
<dbReference type="PANTHER" id="PTHR36168">
    <property type="entry name" value="CHROMOSOME 1, WHOLE GENOME SHOTGUN SEQUENCE"/>
    <property type="match status" value="1"/>
</dbReference>
<protein>
    <recommendedName>
        <fullName evidence="6">AAA+ ATPase domain-containing protein</fullName>
    </recommendedName>
</protein>
<evidence type="ECO:0000259" key="2">
    <source>
        <dbReference type="Pfam" id="PF13191"/>
    </source>
</evidence>
<organism evidence="4 5">
    <name type="scientific">Aspergillus flavus (strain ATCC 200026 / FGSC A1120 / IAM 13836 / NRRL 3357 / JCM 12722 / SRRC 167)</name>
    <dbReference type="NCBI Taxonomy" id="332952"/>
    <lineage>
        <taxon>Eukaryota</taxon>
        <taxon>Fungi</taxon>
        <taxon>Dikarya</taxon>
        <taxon>Ascomycota</taxon>
        <taxon>Pezizomycotina</taxon>
        <taxon>Eurotiomycetes</taxon>
        <taxon>Eurotiomycetidae</taxon>
        <taxon>Eurotiales</taxon>
        <taxon>Aspergillaceae</taxon>
        <taxon>Aspergillus</taxon>
        <taxon>Aspergillus subgen. Circumdati</taxon>
    </lineage>
</organism>
<dbReference type="Gene3D" id="3.40.50.300">
    <property type="entry name" value="P-loop containing nucleotide triphosphate hydrolases"/>
    <property type="match status" value="1"/>
</dbReference>
<keyword evidence="1" id="KW-0472">Membrane</keyword>
<dbReference type="Pfam" id="PF24913">
    <property type="entry name" value="WHD_AAA_fung"/>
    <property type="match status" value="1"/>
</dbReference>
<dbReference type="Proteomes" id="UP000596276">
    <property type="component" value="Chromosome 7"/>
</dbReference>
<feature type="domain" description="Orc1-like AAA ATPase" evidence="2">
    <location>
        <begin position="81"/>
        <end position="212"/>
    </location>
</feature>
<evidence type="ECO:0000259" key="3">
    <source>
        <dbReference type="Pfam" id="PF24913"/>
    </source>
</evidence>
<evidence type="ECO:0000256" key="1">
    <source>
        <dbReference type="SAM" id="Phobius"/>
    </source>
</evidence>
<evidence type="ECO:0008006" key="6">
    <source>
        <dbReference type="Google" id="ProtNLM"/>
    </source>
</evidence>
<dbReference type="InterPro" id="IPR041664">
    <property type="entry name" value="AAA_16"/>
</dbReference>
<dbReference type="PANTHER" id="PTHR36168:SF4">
    <property type="entry name" value="ORC1-LIKE AAA ATPASE DOMAIN-CONTAINING PROTEIN"/>
    <property type="match status" value="1"/>
</dbReference>
<dbReference type="VEuPathDB" id="FungiDB:AFLA_007635"/>
<name>A0A7U2MWZ2_ASPFN</name>
<gene>
    <name evidence="4" type="ORF">F9C07_2280616</name>
</gene>
<dbReference type="InterPro" id="IPR027417">
    <property type="entry name" value="P-loop_NTPase"/>
</dbReference>
<keyword evidence="1" id="KW-0812">Transmembrane</keyword>
<dbReference type="InterPro" id="IPR056808">
    <property type="entry name" value="HTH_AAA"/>
</dbReference>
<dbReference type="AlphaFoldDB" id="A0A7U2MWZ2"/>
<keyword evidence="5" id="KW-1185">Reference proteome</keyword>
<feature type="transmembrane region" description="Helical" evidence="1">
    <location>
        <begin position="12"/>
        <end position="35"/>
    </location>
</feature>